<dbReference type="Gene3D" id="3.40.50.1700">
    <property type="entry name" value="Glycoside hydrolase family 3 C-terminal domain"/>
    <property type="match status" value="1"/>
</dbReference>
<keyword evidence="10" id="KW-0325">Glycoprotein</keyword>
<dbReference type="Pfam" id="PF01915">
    <property type="entry name" value="Glyco_hydro_3_C"/>
    <property type="match status" value="1"/>
</dbReference>
<keyword evidence="6" id="KW-0964">Secreted</keyword>
<dbReference type="InterPro" id="IPR050288">
    <property type="entry name" value="Cellulose_deg_GH3"/>
</dbReference>
<dbReference type="Pfam" id="PF00933">
    <property type="entry name" value="Glyco_hydro_3"/>
    <property type="match status" value="1"/>
</dbReference>
<proteinExistence type="inferred from homology"/>
<evidence type="ECO:0000256" key="13">
    <source>
        <dbReference type="ARBA" id="ARBA00023326"/>
    </source>
</evidence>
<dbReference type="EMBL" id="KB445646">
    <property type="protein sequence ID" value="EMD62745.1"/>
    <property type="molecule type" value="Genomic_DNA"/>
</dbReference>
<keyword evidence="7 14" id="KW-0732">Signal</keyword>
<dbReference type="OrthoDB" id="416222at2759"/>
<dbReference type="EC" id="3.2.1.21" evidence="5"/>
<dbReference type="GeneID" id="19141576"/>
<keyword evidence="12" id="KW-0326">Glycosidase</keyword>
<dbReference type="eggNOG" id="ENOG502QR4D">
    <property type="taxonomic scope" value="Eukaryota"/>
</dbReference>
<evidence type="ECO:0000256" key="8">
    <source>
        <dbReference type="ARBA" id="ARBA00022801"/>
    </source>
</evidence>
<dbReference type="SMART" id="SM01217">
    <property type="entry name" value="Fn3_like"/>
    <property type="match status" value="1"/>
</dbReference>
<evidence type="ECO:0000256" key="4">
    <source>
        <dbReference type="ARBA" id="ARBA00005336"/>
    </source>
</evidence>
<evidence type="ECO:0000259" key="15">
    <source>
        <dbReference type="SMART" id="SM01217"/>
    </source>
</evidence>
<evidence type="ECO:0000256" key="5">
    <source>
        <dbReference type="ARBA" id="ARBA00012744"/>
    </source>
</evidence>
<evidence type="ECO:0000256" key="3">
    <source>
        <dbReference type="ARBA" id="ARBA00004987"/>
    </source>
</evidence>
<evidence type="ECO:0000256" key="10">
    <source>
        <dbReference type="ARBA" id="ARBA00023180"/>
    </source>
</evidence>
<dbReference type="KEGG" id="bsc:COCSADRAFT_94688"/>
<comment type="subcellular location">
    <subcellularLocation>
        <location evidence="2">Secreted</location>
    </subcellularLocation>
</comment>
<dbReference type="InterPro" id="IPR002772">
    <property type="entry name" value="Glyco_hydro_3_C"/>
</dbReference>
<gene>
    <name evidence="16" type="ORF">COCSADRAFT_94688</name>
</gene>
<dbReference type="Gene3D" id="2.60.40.10">
    <property type="entry name" value="Immunoglobulins"/>
    <property type="match status" value="1"/>
</dbReference>
<protein>
    <recommendedName>
        <fullName evidence="5">beta-glucosidase</fullName>
        <ecNumber evidence="5">3.2.1.21</ecNumber>
    </recommendedName>
</protein>
<reference evidence="17" key="2">
    <citation type="journal article" date="2013" name="PLoS Genet.">
        <title>Comparative genome structure, secondary metabolite, and effector coding capacity across Cochliobolus pathogens.</title>
        <authorList>
            <person name="Condon B.J."/>
            <person name="Leng Y."/>
            <person name="Wu D."/>
            <person name="Bushley K.E."/>
            <person name="Ohm R.A."/>
            <person name="Otillar R."/>
            <person name="Martin J."/>
            <person name="Schackwitz W."/>
            <person name="Grimwood J."/>
            <person name="MohdZainudin N."/>
            <person name="Xue C."/>
            <person name="Wang R."/>
            <person name="Manning V.A."/>
            <person name="Dhillon B."/>
            <person name="Tu Z.J."/>
            <person name="Steffenson B.J."/>
            <person name="Salamov A."/>
            <person name="Sun H."/>
            <person name="Lowry S."/>
            <person name="LaButti K."/>
            <person name="Han J."/>
            <person name="Copeland A."/>
            <person name="Lindquist E."/>
            <person name="Barry K."/>
            <person name="Schmutz J."/>
            <person name="Baker S.E."/>
            <person name="Ciuffetti L.M."/>
            <person name="Grigoriev I.V."/>
            <person name="Zhong S."/>
            <person name="Turgeon B.G."/>
        </authorList>
    </citation>
    <scope>NUCLEOTIDE SEQUENCE [LARGE SCALE GENOMIC DNA]</scope>
    <source>
        <strain evidence="17">ND90Pr / ATCC 201652</strain>
    </source>
</reference>
<keyword evidence="9" id="KW-0136">Cellulose degradation</keyword>
<dbReference type="GO" id="GO:0008422">
    <property type="term" value="F:beta-glucosidase activity"/>
    <property type="evidence" value="ECO:0007669"/>
    <property type="project" value="UniProtKB-EC"/>
</dbReference>
<organism evidence="16 17">
    <name type="scientific">Cochliobolus sativus (strain ND90Pr / ATCC 201652)</name>
    <name type="common">Common root rot and spot blotch fungus</name>
    <name type="synonym">Bipolaris sorokiniana</name>
    <dbReference type="NCBI Taxonomy" id="665912"/>
    <lineage>
        <taxon>Eukaryota</taxon>
        <taxon>Fungi</taxon>
        <taxon>Dikarya</taxon>
        <taxon>Ascomycota</taxon>
        <taxon>Pezizomycotina</taxon>
        <taxon>Dothideomycetes</taxon>
        <taxon>Pleosporomycetidae</taxon>
        <taxon>Pleosporales</taxon>
        <taxon>Pleosporineae</taxon>
        <taxon>Pleosporaceae</taxon>
        <taxon>Bipolaris</taxon>
    </lineage>
</organism>
<dbReference type="GO" id="GO:0005576">
    <property type="term" value="C:extracellular region"/>
    <property type="evidence" value="ECO:0007669"/>
    <property type="project" value="UniProtKB-SubCell"/>
</dbReference>
<dbReference type="STRING" id="665912.M2SK97"/>
<accession>M2SK97</accession>
<dbReference type="InterPro" id="IPR036881">
    <property type="entry name" value="Glyco_hydro_3_C_sf"/>
</dbReference>
<comment type="catalytic activity">
    <reaction evidence="1">
        <text>Hydrolysis of terminal, non-reducing beta-D-glucosyl residues with release of beta-D-glucose.</text>
        <dbReference type="EC" id="3.2.1.21"/>
    </reaction>
</comment>
<evidence type="ECO:0000313" key="16">
    <source>
        <dbReference type="EMBL" id="EMD62745.1"/>
    </source>
</evidence>
<dbReference type="PANTHER" id="PTHR42715">
    <property type="entry name" value="BETA-GLUCOSIDASE"/>
    <property type="match status" value="1"/>
</dbReference>
<reference evidence="16 17" key="1">
    <citation type="journal article" date="2012" name="PLoS Pathog.">
        <title>Diverse lifestyles and strategies of plant pathogenesis encoded in the genomes of eighteen Dothideomycetes fungi.</title>
        <authorList>
            <person name="Ohm R.A."/>
            <person name="Feau N."/>
            <person name="Henrissat B."/>
            <person name="Schoch C.L."/>
            <person name="Horwitz B.A."/>
            <person name="Barry K.W."/>
            <person name="Condon B.J."/>
            <person name="Copeland A.C."/>
            <person name="Dhillon B."/>
            <person name="Glaser F."/>
            <person name="Hesse C.N."/>
            <person name="Kosti I."/>
            <person name="LaButti K."/>
            <person name="Lindquist E.A."/>
            <person name="Lucas S."/>
            <person name="Salamov A.A."/>
            <person name="Bradshaw R.E."/>
            <person name="Ciuffetti L."/>
            <person name="Hamelin R.C."/>
            <person name="Kema G.H.J."/>
            <person name="Lawrence C."/>
            <person name="Scott J.A."/>
            <person name="Spatafora J.W."/>
            <person name="Turgeon B.G."/>
            <person name="de Wit P.J.G.M."/>
            <person name="Zhong S."/>
            <person name="Goodwin S.B."/>
            <person name="Grigoriev I.V."/>
        </authorList>
    </citation>
    <scope>NUCLEOTIDE SEQUENCE [LARGE SCALE GENOMIC DNA]</scope>
    <source>
        <strain evidence="17">ND90Pr / ATCC 201652</strain>
    </source>
</reference>
<keyword evidence="8 16" id="KW-0378">Hydrolase</keyword>
<dbReference type="FunFam" id="3.20.20.300:FF:000002">
    <property type="entry name" value="Probable beta-glucosidase"/>
    <property type="match status" value="1"/>
</dbReference>
<dbReference type="SUPFAM" id="SSF52279">
    <property type="entry name" value="Beta-D-glucan exohydrolase, C-terminal domain"/>
    <property type="match status" value="1"/>
</dbReference>
<dbReference type="InterPro" id="IPR036962">
    <property type="entry name" value="Glyco_hydro_3_N_sf"/>
</dbReference>
<dbReference type="HOGENOM" id="CLU_004542_2_1_1"/>
<dbReference type="InterPro" id="IPR001764">
    <property type="entry name" value="Glyco_hydro_3_N"/>
</dbReference>
<evidence type="ECO:0000256" key="2">
    <source>
        <dbReference type="ARBA" id="ARBA00004613"/>
    </source>
</evidence>
<dbReference type="PRINTS" id="PR00133">
    <property type="entry name" value="GLHYDRLASE3"/>
</dbReference>
<feature type="signal peptide" evidence="14">
    <location>
        <begin position="1"/>
        <end position="22"/>
    </location>
</feature>
<evidence type="ECO:0000256" key="7">
    <source>
        <dbReference type="ARBA" id="ARBA00022729"/>
    </source>
</evidence>
<keyword evidence="13" id="KW-0624">Polysaccharide degradation</keyword>
<dbReference type="GO" id="GO:0030245">
    <property type="term" value="P:cellulose catabolic process"/>
    <property type="evidence" value="ECO:0007669"/>
    <property type="project" value="UniProtKB-KW"/>
</dbReference>
<dbReference type="InterPro" id="IPR017853">
    <property type="entry name" value="GH"/>
</dbReference>
<dbReference type="RefSeq" id="XP_007702036.1">
    <property type="nucleotide sequence ID" value="XM_007703846.1"/>
</dbReference>
<dbReference type="InterPro" id="IPR013783">
    <property type="entry name" value="Ig-like_fold"/>
</dbReference>
<dbReference type="Gene3D" id="3.20.20.300">
    <property type="entry name" value="Glycoside hydrolase, family 3, N-terminal domain"/>
    <property type="match status" value="1"/>
</dbReference>
<dbReference type="OMA" id="WASAYEQ"/>
<dbReference type="InterPro" id="IPR026891">
    <property type="entry name" value="Fn3-like"/>
</dbReference>
<keyword evidence="11" id="KW-0119">Carbohydrate metabolism</keyword>
<sequence length="832" mass="90083">MAFIFATRILLVLLSTFSLSSAQIPDGLPIDDATRQYLESLPAEKLTKILKIFQQAIDGQVPATLEVIEAQELYWSYNRGPPFYPTPQAKGLDDWADAYQQASAIVDQMTIEEKVSVVSGQTSTTNGCSGQIPGVPRLGFPGICVNDGPNGLHDIAAVNGYPSGITIGATWNKTLALERGQFMGLESKVKGVNNLLGPTVGPLGRVVMGGRNWESFSVDPYLCGIMGAQTVLGMQEHVIATAKHFILNEQETNRNPSSFGLGNASVSATVDDKTMHELYLWPFQDLVKAGVGSVMCSYNRINGSHGCQNSYTLNYLLKTELAFQGYVLSDYGALHTGIAAANAGMDVVTPFEEIWGKNLTMAISNHTLEASRLDDMVKRIVAPWIKLAKFEPGSGIPANVSKKHQVVSAINPSSRRNIFQGAAEGIVLVKNHNHTLPLKKPKILSLYGYDAHISLKNMPEGLNTKYSLGYQSVNVTDEEMQGLFIGVGDLPGAARSGTLLSGGGSASTVPAYVSSPFAAFSQRALEDNTFLFWDFESQDPVYANAGSDACIVFINEFAAEGQDRSTLADRWSDKLVINVASKCPNTIVSIHNAGTRLLDQWIEHPNITAVLFGHLPGQDSGSALVSIMYGDQAPSGRLPYTVAKRESEYGDLLSPIRADNTSNYYTSANLTEGVYIDYRHFDAHDIIPRFEFGFGLTYTTFEYASLNIALTDLGANASALPPPAPVGQGGIESLWDVLVAVKAEITNTGLTSAPEVAQLYLGIPGAPAKQLRGFEKVPLEASESTTVHFHLTRRDLSIWDTVKQSWALQRGKYMIYVGASSRDIRLSGSLII</sequence>
<feature type="chain" id="PRO_5004025531" description="beta-glucosidase" evidence="14">
    <location>
        <begin position="23"/>
        <end position="832"/>
    </location>
</feature>
<evidence type="ECO:0000256" key="14">
    <source>
        <dbReference type="SAM" id="SignalP"/>
    </source>
</evidence>
<evidence type="ECO:0000313" key="17">
    <source>
        <dbReference type="Proteomes" id="UP000016934"/>
    </source>
</evidence>
<evidence type="ECO:0000256" key="9">
    <source>
        <dbReference type="ARBA" id="ARBA00023001"/>
    </source>
</evidence>
<feature type="domain" description="Fibronectin type III-like" evidence="15">
    <location>
        <begin position="755"/>
        <end position="821"/>
    </location>
</feature>
<dbReference type="Pfam" id="PF14310">
    <property type="entry name" value="Fn3-like"/>
    <property type="match status" value="1"/>
</dbReference>
<dbReference type="AlphaFoldDB" id="M2SK97"/>
<dbReference type="PANTHER" id="PTHR42715:SF5">
    <property type="entry name" value="BETA-GLUCOSIDASE M-RELATED"/>
    <property type="match status" value="1"/>
</dbReference>
<dbReference type="SUPFAM" id="SSF51445">
    <property type="entry name" value="(Trans)glycosidases"/>
    <property type="match status" value="1"/>
</dbReference>
<comment type="similarity">
    <text evidence="4">Belongs to the glycosyl hydrolase 3 family.</text>
</comment>
<evidence type="ECO:0000256" key="11">
    <source>
        <dbReference type="ARBA" id="ARBA00023277"/>
    </source>
</evidence>
<name>M2SK97_COCSN</name>
<evidence type="ECO:0000256" key="12">
    <source>
        <dbReference type="ARBA" id="ARBA00023295"/>
    </source>
</evidence>
<comment type="pathway">
    <text evidence="3">Glycan metabolism; cellulose degradation.</text>
</comment>
<dbReference type="Proteomes" id="UP000016934">
    <property type="component" value="Unassembled WGS sequence"/>
</dbReference>
<evidence type="ECO:0000256" key="6">
    <source>
        <dbReference type="ARBA" id="ARBA00022525"/>
    </source>
</evidence>
<keyword evidence="17" id="KW-1185">Reference proteome</keyword>
<evidence type="ECO:0000256" key="1">
    <source>
        <dbReference type="ARBA" id="ARBA00000448"/>
    </source>
</evidence>